<evidence type="ECO:0000313" key="2">
    <source>
        <dbReference type="Proteomes" id="UP000281647"/>
    </source>
</evidence>
<comment type="caution">
    <text evidence="1">The sequence shown here is derived from an EMBL/GenBank/DDBJ whole genome shotgun (WGS) entry which is preliminary data.</text>
</comment>
<name>A0A432V1G3_9HYPH</name>
<gene>
    <name evidence="1" type="ORF">EET67_20625</name>
</gene>
<keyword evidence="2" id="KW-1185">Reference proteome</keyword>
<evidence type="ECO:0000313" key="1">
    <source>
        <dbReference type="EMBL" id="RUM95928.1"/>
    </source>
</evidence>
<dbReference type="RefSeq" id="WP_128628280.1">
    <property type="nucleotide sequence ID" value="NZ_RKST01000027.1"/>
</dbReference>
<protein>
    <submittedName>
        <fullName evidence="1">Uncharacterized protein</fullName>
    </submittedName>
</protein>
<proteinExistence type="predicted"/>
<dbReference type="OrthoDB" id="8400567at2"/>
<dbReference type="Proteomes" id="UP000281647">
    <property type="component" value="Unassembled WGS sequence"/>
</dbReference>
<accession>A0A432V1G3</accession>
<reference evidence="1 2" key="1">
    <citation type="submission" date="2018-11" db="EMBL/GenBank/DDBJ databases">
        <title>Pseudaminobacter arsenicus sp. nov., an arsenic-resistant bacterium isolated from arsenic-rich aquifers.</title>
        <authorList>
            <person name="Mu Y."/>
        </authorList>
    </citation>
    <scope>NUCLEOTIDE SEQUENCE [LARGE SCALE GENOMIC DNA]</scope>
    <source>
        <strain evidence="1 2">CB3</strain>
    </source>
</reference>
<organism evidence="1 2">
    <name type="scientific">Borborobacter arsenicus</name>
    <dbReference type="NCBI Taxonomy" id="1851146"/>
    <lineage>
        <taxon>Bacteria</taxon>
        <taxon>Pseudomonadati</taxon>
        <taxon>Pseudomonadota</taxon>
        <taxon>Alphaproteobacteria</taxon>
        <taxon>Hyphomicrobiales</taxon>
        <taxon>Phyllobacteriaceae</taxon>
        <taxon>Borborobacter</taxon>
    </lineage>
</organism>
<sequence length="162" mass="18399">MNAPAGTITLQQAARLLMISDERVRQLSKAGYFQPIAHGRYPLVAVVQGYFKYRDDRREKAEQVASSPLTDAKLAAIERRMAREDRHLITMDEALQAYDHAAEIYVESLQGLPAQMTRNPAERRRLDAIVAIDIARLKRDLTIGRHRLVTGQDDPSMKEDDQ</sequence>
<dbReference type="EMBL" id="RKST01000027">
    <property type="protein sequence ID" value="RUM95928.1"/>
    <property type="molecule type" value="Genomic_DNA"/>
</dbReference>
<dbReference type="AlphaFoldDB" id="A0A432V1G3"/>